<evidence type="ECO:0000313" key="1">
    <source>
        <dbReference type="EMBL" id="MQT27806.1"/>
    </source>
</evidence>
<accession>A0A6A7YV76</accession>
<dbReference type="EMBL" id="WIVT01000006">
    <property type="protein sequence ID" value="MQU16125.1"/>
    <property type="molecule type" value="Genomic_DNA"/>
</dbReference>
<proteinExistence type="predicted"/>
<protein>
    <submittedName>
        <fullName evidence="2">Uncharacterized protein</fullName>
    </submittedName>
</protein>
<sequence>MRRLDVFVQMLGSELHRAQTATHRVWPGTRVASMQVAMAATVERVDGLNALALRIGRAPQGTASVHELCIEVPGEGAEDITVRIDGHLLARYRGHGDDQAC</sequence>
<dbReference type="Proteomes" id="UP000437970">
    <property type="component" value="Unassembled WGS sequence"/>
</dbReference>
<dbReference type="EMBL" id="WIWP01000044">
    <property type="protein sequence ID" value="MQT27806.1"/>
    <property type="molecule type" value="Genomic_DNA"/>
</dbReference>
<comment type="caution">
    <text evidence="2">The sequence shown here is derived from an EMBL/GenBank/DDBJ whole genome shotgun (WGS) entry which is preliminary data.</text>
</comment>
<evidence type="ECO:0000313" key="7">
    <source>
        <dbReference type="Proteomes" id="UP000713985"/>
    </source>
</evidence>
<evidence type="ECO:0000313" key="4">
    <source>
        <dbReference type="EMBL" id="MQU29025.1"/>
    </source>
</evidence>
<dbReference type="EMBL" id="WIVW01000047">
    <property type="protein sequence ID" value="MQU29025.1"/>
    <property type="molecule type" value="Genomic_DNA"/>
</dbReference>
<evidence type="ECO:0000313" key="6">
    <source>
        <dbReference type="Proteomes" id="UP000443000"/>
    </source>
</evidence>
<dbReference type="Proteomes" id="UP000713985">
    <property type="component" value="Unassembled WGS sequence"/>
</dbReference>
<dbReference type="AlphaFoldDB" id="A0A6A7YV76"/>
<keyword evidence="7" id="KW-1185">Reference proteome</keyword>
<evidence type="ECO:0000313" key="2">
    <source>
        <dbReference type="EMBL" id="MQT79356.1"/>
    </source>
</evidence>
<name>A0A6A7YV76_9PSED</name>
<dbReference type="EMBL" id="WIWC01000005">
    <property type="protein sequence ID" value="MQT79356.1"/>
    <property type="molecule type" value="Genomic_DNA"/>
</dbReference>
<reference evidence="5 6" key="1">
    <citation type="submission" date="2019-10" db="EMBL/GenBank/DDBJ databases">
        <title>Evaluation of single-gene subtyping targets for Pseudomonas.</title>
        <authorList>
            <person name="Reichler S.J."/>
            <person name="Orsi R.H."/>
            <person name="Wiedmann M."/>
            <person name="Martin N.H."/>
            <person name="Murphy S.I."/>
        </authorList>
    </citation>
    <scope>NUCLEOTIDE SEQUENCE</scope>
    <source>
        <strain evidence="1 7">FSL R10-0802</strain>
        <strain evidence="3 6">FSL R10-1594</strain>
        <strain evidence="4 5">FSL R10-1984</strain>
        <strain evidence="2">FSL R10-2339</strain>
    </source>
</reference>
<evidence type="ECO:0000313" key="5">
    <source>
        <dbReference type="Proteomes" id="UP000437970"/>
    </source>
</evidence>
<evidence type="ECO:0000313" key="3">
    <source>
        <dbReference type="EMBL" id="MQU16125.1"/>
    </source>
</evidence>
<dbReference type="Proteomes" id="UP000443000">
    <property type="component" value="Unassembled WGS sequence"/>
</dbReference>
<gene>
    <name evidence="3" type="ORF">GHN41_06605</name>
    <name evidence="2" type="ORF">GHN86_04600</name>
    <name evidence="1" type="ORF">GHN94_18505</name>
    <name evidence="4" type="ORF">GHO29_21395</name>
</gene>
<organism evidence="2">
    <name type="scientific">Pseudomonas helleri</name>
    <dbReference type="NCBI Taxonomy" id="1608996"/>
    <lineage>
        <taxon>Bacteria</taxon>
        <taxon>Pseudomonadati</taxon>
        <taxon>Pseudomonadota</taxon>
        <taxon>Gammaproteobacteria</taxon>
        <taxon>Pseudomonadales</taxon>
        <taxon>Pseudomonadaceae</taxon>
        <taxon>Pseudomonas</taxon>
    </lineage>
</organism>